<evidence type="ECO:0000256" key="4">
    <source>
        <dbReference type="SAM" id="MobiDB-lite"/>
    </source>
</evidence>
<dbReference type="Proteomes" id="UP000308092">
    <property type="component" value="Unassembled WGS sequence"/>
</dbReference>
<feature type="region of interest" description="Disordered" evidence="4">
    <location>
        <begin position="1"/>
        <end position="31"/>
    </location>
</feature>
<dbReference type="SMART" id="SM00298">
    <property type="entry name" value="CHROMO"/>
    <property type="match status" value="1"/>
</dbReference>
<dbReference type="PANTHER" id="PTHR22812">
    <property type="entry name" value="CHROMOBOX PROTEIN"/>
    <property type="match status" value="1"/>
</dbReference>
<dbReference type="InterPro" id="IPR051219">
    <property type="entry name" value="Heterochromatin_chromo-domain"/>
</dbReference>
<dbReference type="GO" id="GO:0006338">
    <property type="term" value="P:chromatin remodeling"/>
    <property type="evidence" value="ECO:0007669"/>
    <property type="project" value="UniProtKB-ARBA"/>
</dbReference>
<feature type="region of interest" description="Disordered" evidence="4">
    <location>
        <begin position="433"/>
        <end position="526"/>
    </location>
</feature>
<feature type="region of interest" description="Disordered" evidence="4">
    <location>
        <begin position="96"/>
        <end position="119"/>
    </location>
</feature>
<comment type="subcellular location">
    <subcellularLocation>
        <location evidence="1">Nucleus</location>
    </subcellularLocation>
</comment>
<proteinExistence type="predicted"/>
<dbReference type="PROSITE" id="PS50013">
    <property type="entry name" value="CHROMO_2"/>
    <property type="match status" value="1"/>
</dbReference>
<comment type="caution">
    <text evidence="6">The sequence shown here is derived from an EMBL/GenBank/DDBJ whole genome shotgun (WGS) entry which is preliminary data.</text>
</comment>
<dbReference type="Gene3D" id="2.40.50.40">
    <property type="match status" value="1"/>
</dbReference>
<dbReference type="GO" id="GO:0005634">
    <property type="term" value="C:nucleus"/>
    <property type="evidence" value="ECO:0007669"/>
    <property type="project" value="UniProtKB-SubCell"/>
</dbReference>
<feature type="compositionally biased region" description="Polar residues" evidence="4">
    <location>
        <begin position="509"/>
        <end position="520"/>
    </location>
</feature>
<organism evidence="6 7">
    <name type="scientific">Aspergillus tanneri</name>
    <dbReference type="NCBI Taxonomy" id="1220188"/>
    <lineage>
        <taxon>Eukaryota</taxon>
        <taxon>Fungi</taxon>
        <taxon>Dikarya</taxon>
        <taxon>Ascomycota</taxon>
        <taxon>Pezizomycotina</taxon>
        <taxon>Eurotiomycetes</taxon>
        <taxon>Eurotiomycetidae</taxon>
        <taxon>Eurotiales</taxon>
        <taxon>Aspergillaceae</taxon>
        <taxon>Aspergillus</taxon>
        <taxon>Aspergillus subgen. Circumdati</taxon>
    </lineage>
</organism>
<keyword evidence="3" id="KW-0539">Nucleus</keyword>
<keyword evidence="7" id="KW-1185">Reference proteome</keyword>
<feature type="region of interest" description="Disordered" evidence="4">
    <location>
        <begin position="329"/>
        <end position="359"/>
    </location>
</feature>
<feature type="region of interest" description="Disordered" evidence="4">
    <location>
        <begin position="133"/>
        <end position="193"/>
    </location>
</feature>
<dbReference type="Pfam" id="PF00385">
    <property type="entry name" value="Chromo"/>
    <property type="match status" value="1"/>
</dbReference>
<feature type="compositionally biased region" description="Basic and acidic residues" evidence="4">
    <location>
        <begin position="433"/>
        <end position="446"/>
    </location>
</feature>
<feature type="compositionally biased region" description="Basic and acidic residues" evidence="4">
    <location>
        <begin position="96"/>
        <end position="114"/>
    </location>
</feature>
<evidence type="ECO:0000256" key="1">
    <source>
        <dbReference type="ARBA" id="ARBA00004123"/>
    </source>
</evidence>
<feature type="compositionally biased region" description="Low complexity" evidence="4">
    <location>
        <begin position="856"/>
        <end position="879"/>
    </location>
</feature>
<feature type="region of interest" description="Disordered" evidence="4">
    <location>
        <begin position="259"/>
        <end position="280"/>
    </location>
</feature>
<feature type="compositionally biased region" description="Basic and acidic residues" evidence="4">
    <location>
        <begin position="469"/>
        <end position="480"/>
    </location>
</feature>
<dbReference type="SUPFAM" id="SSF54160">
    <property type="entry name" value="Chromo domain-like"/>
    <property type="match status" value="1"/>
</dbReference>
<dbReference type="InterPro" id="IPR016197">
    <property type="entry name" value="Chromo-like_dom_sf"/>
</dbReference>
<dbReference type="AlphaFoldDB" id="A0A4V3UPC3"/>
<dbReference type="InterPro" id="IPR000953">
    <property type="entry name" value="Chromo/chromo_shadow_dom"/>
</dbReference>
<evidence type="ECO:0000256" key="3">
    <source>
        <dbReference type="ARBA" id="ARBA00023242"/>
    </source>
</evidence>
<evidence type="ECO:0000256" key="2">
    <source>
        <dbReference type="ARBA" id="ARBA00011353"/>
    </source>
</evidence>
<sequence>MASVAVAAADDDDDISTTSTLSSEPQSDYEVEEILAEKESRDGMLYLVKWANYPLDRCSWEPEECFNTHLTLVEWSEKKKAIKEGRLDPFDHVQWQREQDDREKAKAERRNKRESQRRRIRLSSLVNAKIFGGSHNISQRGHASGGEIASSNPHPSMPAKSHSSLSNPSLKSSFQSVSSNRAPTNPLLLKPPPVLFGSSSAPVRAKKTTQNTDSNKIFNLSTKRRYEKAKTWEPAPDINQLQLFTPADYRPSVVNAAKKGSVSSSPSVEKLGEVPQGNDAHTPAVTAAVLGSDSSFSAPKKLDEAMKGKDGHTPVSNALSIHLPKTATMEFNPSPHALPGTRSSSHTNGSPIKDLDNSISSWDHISDNETSIPSRKPGFRSRFASNGRFWKPDEISGFKNFAPATITSSYAKTPPLSSASLERIDVRNRVERFRTTQDGANDHDDTISVEVPNPPFPQEQTSHNQSTIETERNEAQEASHIEGPSLPTAENASVDIGEPMDLDQPAQLPLTTSGPTNEESTPPGLSASDFDLDAWFDVQYGVTFETLLDSKKTAGFYVMYPGDSGNPDKQCNEQCEILMVFLQKHTTQTYSSHQPKDWETLILMERGVALFHESFTDYSSIPALNTLLQKGNTSFWSFSLDNPHAYSDHPAHFQRIFPHGTVFLVTEDLMFQKPEKTLAFLSWFLDKSRERFPGTWRLMLRPNILKWIQEQMSKQEARRGVWFTMYQLITELSNLESGNMSASTEELLGSSIISPDLPSYDKPTEHNKDLTREQIRADNLAEFFAGWVLVNRHRFRRFAIITGIEPLPRWTTWQHVAIMHGYKSSIFSYRIDYELQWSRLKGQKPGSSAEEKAQHTPTPYTPQTPKASSRPRPSVSSPVNHNYPQPYQ</sequence>
<accession>A0A4V3UPC3</accession>
<dbReference type="STRING" id="1220188.A0A4V3UPC3"/>
<reference evidence="6 7" key="1">
    <citation type="submission" date="2019-03" db="EMBL/GenBank/DDBJ databases">
        <title>The genome sequence of a newly discovered highly antifungal drug resistant Aspergillus species, Aspergillus tanneri NIH 1004.</title>
        <authorList>
            <person name="Mounaud S."/>
            <person name="Singh I."/>
            <person name="Joardar V."/>
            <person name="Pakala S."/>
            <person name="Pakala S."/>
            <person name="Venepally P."/>
            <person name="Hoover J."/>
            <person name="Nierman W."/>
            <person name="Chung J."/>
            <person name="Losada L."/>
        </authorList>
    </citation>
    <scope>NUCLEOTIDE SEQUENCE [LARGE SCALE GENOMIC DNA]</scope>
    <source>
        <strain evidence="6 7">NIH1004</strain>
    </source>
</reference>
<dbReference type="VEuPathDB" id="FungiDB:EYZ11_005944"/>
<protein>
    <recommendedName>
        <fullName evidence="5">Chromo domain-containing protein</fullName>
    </recommendedName>
</protein>
<feature type="compositionally biased region" description="Polar residues" evidence="4">
    <location>
        <begin position="341"/>
        <end position="350"/>
    </location>
</feature>
<feature type="region of interest" description="Disordered" evidence="4">
    <location>
        <begin position="843"/>
        <end position="888"/>
    </location>
</feature>
<comment type="subunit">
    <text evidence="2">Component of the NuA4 histone acetyltransferase complex.</text>
</comment>
<feature type="compositionally biased region" description="Polar residues" evidence="4">
    <location>
        <begin position="458"/>
        <end position="468"/>
    </location>
</feature>
<dbReference type="EMBL" id="SOSA01000200">
    <property type="protein sequence ID" value="THC94584.1"/>
    <property type="molecule type" value="Genomic_DNA"/>
</dbReference>
<evidence type="ECO:0000313" key="6">
    <source>
        <dbReference type="EMBL" id="THC94584.1"/>
    </source>
</evidence>
<dbReference type="CDD" id="cd18966">
    <property type="entry name" value="chromodomain"/>
    <property type="match status" value="1"/>
</dbReference>
<gene>
    <name evidence="6" type="ORF">EYZ11_005944</name>
</gene>
<feature type="domain" description="Chromo" evidence="5">
    <location>
        <begin position="29"/>
        <end position="87"/>
    </location>
</feature>
<dbReference type="InterPro" id="IPR023780">
    <property type="entry name" value="Chromo_domain"/>
</dbReference>
<evidence type="ECO:0000313" key="7">
    <source>
        <dbReference type="Proteomes" id="UP000308092"/>
    </source>
</evidence>
<evidence type="ECO:0000259" key="5">
    <source>
        <dbReference type="PROSITE" id="PS50013"/>
    </source>
</evidence>
<name>A0A4V3UPC3_9EURO</name>
<feature type="compositionally biased region" description="Low complexity" evidence="4">
    <location>
        <begin position="161"/>
        <end position="176"/>
    </location>
</feature>